<dbReference type="CDD" id="cd00136">
    <property type="entry name" value="PDZ_canonical"/>
    <property type="match status" value="1"/>
</dbReference>
<dbReference type="InterPro" id="IPR005151">
    <property type="entry name" value="Tail-specific_protease"/>
</dbReference>
<gene>
    <name evidence="3" type="ORF">GTP27_14810</name>
</gene>
<dbReference type="PANTHER" id="PTHR32060:SF30">
    <property type="entry name" value="CARBOXY-TERMINAL PROCESSING PROTEASE CTPA"/>
    <property type="match status" value="1"/>
</dbReference>
<dbReference type="InterPro" id="IPR041613">
    <property type="entry name" value="Pept_S41_N"/>
</dbReference>
<evidence type="ECO:0000259" key="2">
    <source>
        <dbReference type="PROSITE" id="PS50106"/>
    </source>
</evidence>
<sequence>MKFPLLPLSCAALAVMLTACGGSSTPAVVPPVPDPVPPDPVPVSYADASAGTSLELWNRCEVMHAGPVQNQPGSQADEKGFIRAITQETYLWSSEVPAIKASDYPTVVAYFNALKTPKLLASGHPKDRFHYSYPNEVWEALSAGVELGYGISWNAGANQVPRQWRIAMVDAGSPAARAGLQRGDQLIMIDGEDFIYRGDTAAVARFNAALAPASANQPHTFTWWRDGRLFDTALLAGSVNALSVQSAQLLDTAAGKTGYLNFTSHNAPAERQLYEAMTRFRDAGVKELVLDMRYNGGGQVTIASQLAYMIAGPGASSGKVFMAYATNGRLNPGRPTSFIDRAVGLGASQPLPFGTVLPHLDLKRVTLLTGPGTCSASEALINGLRGIDIEVRLVGGQTCGKPYAFIPMANCGTTYFMVQYQGTNQKGWGDFDEGFAPDCKVDDDMSHALGDPAEGLLATALRLNAGASCASAARMGGRSGVPAQAGTDAGSSGSAAAAVVQVRSPLKEIAILPERR</sequence>
<dbReference type="EMBL" id="WWCM01000010">
    <property type="protein sequence ID" value="MYM40595.1"/>
    <property type="molecule type" value="Genomic_DNA"/>
</dbReference>
<evidence type="ECO:0000313" key="4">
    <source>
        <dbReference type="Proteomes" id="UP000478090"/>
    </source>
</evidence>
<feature type="chain" id="PRO_5045656861" evidence="1">
    <location>
        <begin position="22"/>
        <end position="516"/>
    </location>
</feature>
<dbReference type="InterPro" id="IPR001478">
    <property type="entry name" value="PDZ"/>
</dbReference>
<dbReference type="Gene3D" id="2.30.42.10">
    <property type="match status" value="1"/>
</dbReference>
<organism evidence="3 4">
    <name type="scientific">Duganella qianjiadongensis</name>
    <dbReference type="NCBI Taxonomy" id="2692176"/>
    <lineage>
        <taxon>Bacteria</taxon>
        <taxon>Pseudomonadati</taxon>
        <taxon>Pseudomonadota</taxon>
        <taxon>Betaproteobacteria</taxon>
        <taxon>Burkholderiales</taxon>
        <taxon>Oxalobacteraceae</taxon>
        <taxon>Telluria group</taxon>
        <taxon>Duganella</taxon>
    </lineage>
</organism>
<dbReference type="PROSITE" id="PS50106">
    <property type="entry name" value="PDZ"/>
    <property type="match status" value="1"/>
</dbReference>
<feature type="domain" description="PDZ" evidence="2">
    <location>
        <begin position="142"/>
        <end position="195"/>
    </location>
</feature>
<reference evidence="3 4" key="1">
    <citation type="submission" date="2019-12" db="EMBL/GenBank/DDBJ databases">
        <title>Novel species isolated from a subtropical stream in China.</title>
        <authorList>
            <person name="Lu H."/>
        </authorList>
    </citation>
    <scope>NUCLEOTIDE SEQUENCE [LARGE SCALE GENOMIC DNA]</scope>
    <source>
        <strain evidence="3 4">CY13W</strain>
    </source>
</reference>
<dbReference type="Pfam" id="PF17820">
    <property type="entry name" value="PDZ_6"/>
    <property type="match status" value="1"/>
</dbReference>
<dbReference type="PANTHER" id="PTHR32060">
    <property type="entry name" value="TAIL-SPECIFIC PROTEASE"/>
    <property type="match status" value="1"/>
</dbReference>
<evidence type="ECO:0000256" key="1">
    <source>
        <dbReference type="SAM" id="SignalP"/>
    </source>
</evidence>
<comment type="caution">
    <text evidence="3">The sequence shown here is derived from an EMBL/GenBank/DDBJ whole genome shotgun (WGS) entry which is preliminary data.</text>
</comment>
<dbReference type="InterPro" id="IPR041489">
    <property type="entry name" value="PDZ_6"/>
</dbReference>
<feature type="signal peptide" evidence="1">
    <location>
        <begin position="1"/>
        <end position="21"/>
    </location>
</feature>
<accession>A0ABW9VM74</accession>
<dbReference type="Pfam" id="PF03572">
    <property type="entry name" value="Peptidase_S41"/>
    <property type="match status" value="1"/>
</dbReference>
<dbReference type="Pfam" id="PF18294">
    <property type="entry name" value="Pept_S41_N"/>
    <property type="match status" value="1"/>
</dbReference>
<dbReference type="RefSeq" id="WP_161039951.1">
    <property type="nucleotide sequence ID" value="NZ_WWCM01000010.1"/>
</dbReference>
<dbReference type="SUPFAM" id="SSF50156">
    <property type="entry name" value="PDZ domain-like"/>
    <property type="match status" value="1"/>
</dbReference>
<name>A0ABW9VM74_9BURK</name>
<evidence type="ECO:0000313" key="3">
    <source>
        <dbReference type="EMBL" id="MYM40595.1"/>
    </source>
</evidence>
<keyword evidence="1" id="KW-0732">Signal</keyword>
<dbReference type="InterPro" id="IPR029045">
    <property type="entry name" value="ClpP/crotonase-like_dom_sf"/>
</dbReference>
<dbReference type="Gene3D" id="3.30.750.170">
    <property type="match status" value="1"/>
</dbReference>
<proteinExistence type="predicted"/>
<keyword evidence="4" id="KW-1185">Reference proteome</keyword>
<dbReference type="InterPro" id="IPR036034">
    <property type="entry name" value="PDZ_sf"/>
</dbReference>
<dbReference type="Gene3D" id="3.90.226.10">
    <property type="entry name" value="2-enoyl-CoA Hydratase, Chain A, domain 1"/>
    <property type="match status" value="1"/>
</dbReference>
<dbReference type="Proteomes" id="UP000478090">
    <property type="component" value="Unassembled WGS sequence"/>
</dbReference>
<dbReference type="SUPFAM" id="SSF52096">
    <property type="entry name" value="ClpP/crotonase"/>
    <property type="match status" value="1"/>
</dbReference>
<protein>
    <submittedName>
        <fullName evidence="3">Peptidase S41</fullName>
    </submittedName>
</protein>
<dbReference type="PROSITE" id="PS51257">
    <property type="entry name" value="PROKAR_LIPOPROTEIN"/>
    <property type="match status" value="1"/>
</dbReference>